<organism evidence="4 10">
    <name type="scientific">Listeria monocytogenes</name>
    <dbReference type="NCBI Taxonomy" id="1639"/>
    <lineage>
        <taxon>Bacteria</taxon>
        <taxon>Bacillati</taxon>
        <taxon>Bacillota</taxon>
        <taxon>Bacilli</taxon>
        <taxon>Bacillales</taxon>
        <taxon>Listeriaceae</taxon>
        <taxon>Listeria</taxon>
    </lineage>
</organism>
<dbReference type="Proteomes" id="UP000527632">
    <property type="component" value="Unassembled WGS sequence"/>
</dbReference>
<dbReference type="Proteomes" id="UP000365297">
    <property type="component" value="Unassembled WGS sequence"/>
</dbReference>
<dbReference type="InterPro" id="IPR036390">
    <property type="entry name" value="WH_DNA-bd_sf"/>
</dbReference>
<comment type="caution">
    <text evidence="4">The sequence shown here is derived from an EMBL/GenBank/DDBJ whole genome shotgun (WGS) entry which is preliminary data.</text>
</comment>
<accession>A0A0B8QYZ9</accession>
<feature type="domain" description="Transcription regulator PadR N-terminal" evidence="1">
    <location>
        <begin position="25"/>
        <end position="86"/>
    </location>
</feature>
<gene>
    <name evidence="2" type="ORF">ARY78_00180</name>
    <name evidence="3" type="ORF">CA369_12005</name>
    <name evidence="6" type="ORF">DYZ80_00040</name>
    <name evidence="4" type="ORF">E5F58_00450</name>
    <name evidence="5" type="ORF">F6515_04755</name>
</gene>
<evidence type="ECO:0000313" key="8">
    <source>
        <dbReference type="Proteomes" id="UP000365297"/>
    </source>
</evidence>
<name>A0A0B8QYZ9_LISMN</name>
<evidence type="ECO:0000313" key="4">
    <source>
        <dbReference type="EMBL" id="EAH4240464.1"/>
    </source>
</evidence>
<dbReference type="AlphaFoldDB" id="A0A0B8QYZ9"/>
<reference evidence="6 7" key="1">
    <citation type="journal article" date="2018" name="BMC Genomics">
        <title>Genes significantly associated with lineage II food isolates of Listeria monocytogenes.</title>
        <authorList>
            <person name="Pirone-Davies C."/>
            <person name="Chen Y."/>
            <person name="Pightling A."/>
            <person name="Ryan G."/>
            <person name="Wang Y."/>
            <person name="Yao K."/>
            <person name="Hoffmann M."/>
            <person name="Allard M.W."/>
        </authorList>
    </citation>
    <scope>NUCLEOTIDE SEQUENCE [LARGE SCALE GENOMIC DNA]</scope>
    <source>
        <strain evidence="6 7">PNUSAL000550</strain>
    </source>
</reference>
<evidence type="ECO:0000313" key="5">
    <source>
        <dbReference type="EMBL" id="ECY9782296.1"/>
    </source>
</evidence>
<evidence type="ECO:0000313" key="6">
    <source>
        <dbReference type="EMBL" id="RKA10513.1"/>
    </source>
</evidence>
<evidence type="ECO:0000313" key="3">
    <source>
        <dbReference type="EMBL" id="EAG4463014.1"/>
    </source>
</evidence>
<dbReference type="EMBL" id="AABBZO010000015">
    <property type="protein sequence ID" value="EAG4463014.1"/>
    <property type="molecule type" value="Genomic_DNA"/>
</dbReference>
<sequence>MNGKLRKAYLPMTETAFYILLSLVKPRHGYAIIENVAKMTDDRIKLGPGTIYGSLSKMNKDNLIQIIQEESNRKIYQITEIGTDILQLEKARIEELYRNSREV</sequence>
<reference evidence="4 10" key="2">
    <citation type="submission" date="2019-04" db="EMBL/GenBank/DDBJ databases">
        <authorList>
            <consortium name="GenomeTrakr: Next Generation Sequencing Network for Food Pathogen Tracability"/>
        </authorList>
    </citation>
    <scope>NUCLEOTIDE SEQUENCE [LARGE SCALE GENOMIC DNA]</scope>
    <source>
        <strain evidence="3 11">CFSAN063727</strain>
        <strain evidence="2 8">FDA00007096</strain>
        <strain evidence="4 10">LS1344</strain>
    </source>
</reference>
<dbReference type="KEGG" id="lmok:CQ02_06225"/>
<dbReference type="RefSeq" id="WP_010958865.1">
    <property type="nucleotide sequence ID" value="NC_021825.2"/>
</dbReference>
<dbReference type="InterPro" id="IPR052509">
    <property type="entry name" value="Metal_resp_DNA-bind_regulator"/>
</dbReference>
<dbReference type="Proteomes" id="UP000272537">
    <property type="component" value="Unassembled WGS sequence"/>
</dbReference>
<dbReference type="EMBL" id="AALGDA010000010">
    <property type="protein sequence ID" value="ECY9782296.1"/>
    <property type="molecule type" value="Genomic_DNA"/>
</dbReference>
<dbReference type="Pfam" id="PF03551">
    <property type="entry name" value="PadR"/>
    <property type="match status" value="1"/>
</dbReference>
<evidence type="ECO:0000313" key="10">
    <source>
        <dbReference type="Proteomes" id="UP000527632"/>
    </source>
</evidence>
<dbReference type="EMBL" id="AABGUK010000001">
    <property type="protein sequence ID" value="EAH4240464.1"/>
    <property type="molecule type" value="Genomic_DNA"/>
</dbReference>
<dbReference type="EMBL" id="QXLS01000001">
    <property type="protein sequence ID" value="RKA10513.1"/>
    <property type="molecule type" value="Genomic_DNA"/>
</dbReference>
<proteinExistence type="predicted"/>
<evidence type="ECO:0000313" key="7">
    <source>
        <dbReference type="Proteomes" id="UP000272537"/>
    </source>
</evidence>
<evidence type="ECO:0000259" key="1">
    <source>
        <dbReference type="Pfam" id="PF03551"/>
    </source>
</evidence>
<dbReference type="Proteomes" id="UP000528151">
    <property type="component" value="Unassembled WGS sequence"/>
</dbReference>
<evidence type="ECO:0000313" key="2">
    <source>
        <dbReference type="EMBL" id="EAC5548843.1"/>
    </source>
</evidence>
<dbReference type="PANTHER" id="PTHR33169:SF13">
    <property type="entry name" value="PADR-FAMILY TRANSCRIPTIONAL REGULATOR"/>
    <property type="match status" value="1"/>
</dbReference>
<dbReference type="SUPFAM" id="SSF46785">
    <property type="entry name" value="Winged helix' DNA-binding domain"/>
    <property type="match status" value="1"/>
</dbReference>
<dbReference type="Proteomes" id="UP000489121">
    <property type="component" value="Unassembled WGS sequence"/>
</dbReference>
<dbReference type="EMBL" id="AAAIXK010000001">
    <property type="protein sequence ID" value="EAC5548843.1"/>
    <property type="molecule type" value="Genomic_DNA"/>
</dbReference>
<dbReference type="InterPro" id="IPR036388">
    <property type="entry name" value="WH-like_DNA-bd_sf"/>
</dbReference>
<protein>
    <submittedName>
        <fullName evidence="4">PadR family transcriptional regulator</fullName>
    </submittedName>
</protein>
<dbReference type="Gene3D" id="1.10.10.10">
    <property type="entry name" value="Winged helix-like DNA-binding domain superfamily/Winged helix DNA-binding domain"/>
    <property type="match status" value="1"/>
</dbReference>
<dbReference type="InterPro" id="IPR005149">
    <property type="entry name" value="Tscrpt_reg_PadR_N"/>
</dbReference>
<reference evidence="5 9" key="3">
    <citation type="submission" date="2019-09" db="EMBL/GenBank/DDBJ databases">
        <authorList>
            <consortium name="PulseNet: The National Subtyping Network for Foodborne Disease Surveillance"/>
            <person name="Tarr C.L."/>
            <person name="Trees E."/>
            <person name="Katz L.S."/>
            <person name="Carleton-Romer H.A."/>
            <person name="Stroika S."/>
            <person name="Kucerova Z."/>
            <person name="Roache K.F."/>
            <person name="Sabol A.L."/>
            <person name="Besser J."/>
            <person name="Gerner-Smidt P."/>
        </authorList>
    </citation>
    <scope>NUCLEOTIDE SEQUENCE [LARGE SCALE GENOMIC DNA]</scope>
    <source>
        <strain evidence="5 9">PNUSAL005692</strain>
    </source>
</reference>
<evidence type="ECO:0000313" key="11">
    <source>
        <dbReference type="Proteomes" id="UP000528151"/>
    </source>
</evidence>
<evidence type="ECO:0000313" key="9">
    <source>
        <dbReference type="Proteomes" id="UP000489121"/>
    </source>
</evidence>
<dbReference type="PANTHER" id="PTHR33169">
    <property type="entry name" value="PADR-FAMILY TRANSCRIPTIONAL REGULATOR"/>
    <property type="match status" value="1"/>
</dbReference>